<keyword evidence="1" id="KW-0547">Nucleotide-binding</keyword>
<comment type="caution">
    <text evidence="3">The sequence shown here is derived from an EMBL/GenBank/DDBJ whole genome shotgun (WGS) entry which is preliminary data.</text>
</comment>
<protein>
    <recommendedName>
        <fullName evidence="2">ATP-grasp domain-containing protein</fullName>
    </recommendedName>
</protein>
<sequence length="363" mass="41280">MSKPRERRFLVTAVGGGVGQAILKALRLSGLDLFLVGTDVHPFSAGFSLCDRAYLVPRAEEEEYRTRIFEICSREHITYLFPGSDPELLSLARMKKDLLCSLGCQVIVSDEPCVQVCRDKLRTYEFFKEQSLPFAETVLYDSLEVLIERQGFPIIAKPLDGSSSSGVRVLFSREDIRTLHNVRRYMFQEYLIPVQWGKERVTPQDVFASWEFRQEHEISIQVLKGLRGETLGIFVSENVLKSGTPMRVEPRSIPEVEHVALRIAEAFCDLGLFGPLNIQGKITRRGFVAFEVNPRFTGITAVRALLGFRECEAIIRYLEGEEPNTIQSLLRPDTTKVALRFIDECIVSRESIETLGKRRELDV</sequence>
<dbReference type="Pfam" id="PF21360">
    <property type="entry name" value="PylC-like_N"/>
    <property type="match status" value="1"/>
</dbReference>
<dbReference type="InterPro" id="IPR013815">
    <property type="entry name" value="ATP_grasp_subdomain_1"/>
</dbReference>
<dbReference type="Gene3D" id="3.30.1490.20">
    <property type="entry name" value="ATP-grasp fold, A domain"/>
    <property type="match status" value="1"/>
</dbReference>
<dbReference type="InterPro" id="IPR048764">
    <property type="entry name" value="PylC_N"/>
</dbReference>
<organism evidence="3">
    <name type="scientific">Candidatus Caldatribacterium californiense</name>
    <dbReference type="NCBI Taxonomy" id="1454726"/>
    <lineage>
        <taxon>Bacteria</taxon>
        <taxon>Pseudomonadati</taxon>
        <taxon>Atribacterota</taxon>
        <taxon>Atribacteria</taxon>
        <taxon>Atribacterales</taxon>
        <taxon>Candidatus Caldatribacteriaceae</taxon>
        <taxon>Candidatus Caldatribacterium</taxon>
    </lineage>
</organism>
<evidence type="ECO:0000256" key="1">
    <source>
        <dbReference type="PROSITE-ProRule" id="PRU00409"/>
    </source>
</evidence>
<dbReference type="SUPFAM" id="SSF56059">
    <property type="entry name" value="Glutathione synthetase ATP-binding domain-like"/>
    <property type="match status" value="1"/>
</dbReference>
<dbReference type="GO" id="GO:0046872">
    <property type="term" value="F:metal ion binding"/>
    <property type="evidence" value="ECO:0007669"/>
    <property type="project" value="InterPro"/>
</dbReference>
<evidence type="ECO:0000313" key="3">
    <source>
        <dbReference type="EMBL" id="HGI29889.1"/>
    </source>
</evidence>
<name>A0A7V3YF13_9BACT</name>
<reference evidence="3" key="1">
    <citation type="journal article" date="2020" name="mSystems">
        <title>Genome- and Community-Level Interaction Insights into Carbon Utilization and Element Cycling Functions of Hydrothermarchaeota in Hydrothermal Sediment.</title>
        <authorList>
            <person name="Zhou Z."/>
            <person name="Liu Y."/>
            <person name="Xu W."/>
            <person name="Pan J."/>
            <person name="Luo Z.H."/>
            <person name="Li M."/>
        </authorList>
    </citation>
    <scope>NUCLEOTIDE SEQUENCE [LARGE SCALE GENOMIC DNA]</scope>
    <source>
        <strain evidence="3">SpSt-747</strain>
    </source>
</reference>
<dbReference type="Gene3D" id="3.30.470.20">
    <property type="entry name" value="ATP-grasp fold, B domain"/>
    <property type="match status" value="1"/>
</dbReference>
<dbReference type="NCBIfam" id="NF009402">
    <property type="entry name" value="PRK12767.1-1"/>
    <property type="match status" value="1"/>
</dbReference>
<proteinExistence type="predicted"/>
<dbReference type="InterPro" id="IPR011761">
    <property type="entry name" value="ATP-grasp"/>
</dbReference>
<dbReference type="AlphaFoldDB" id="A0A7V3YF13"/>
<feature type="domain" description="ATP-grasp" evidence="2">
    <location>
        <begin position="124"/>
        <end position="319"/>
    </location>
</feature>
<dbReference type="EMBL" id="DTFV01000020">
    <property type="protein sequence ID" value="HGI29889.1"/>
    <property type="molecule type" value="Genomic_DNA"/>
</dbReference>
<gene>
    <name evidence="3" type="ORF">ENV30_01035</name>
</gene>
<accession>A0A7V3YF13</accession>
<dbReference type="Gene3D" id="3.40.50.20">
    <property type="match status" value="1"/>
</dbReference>
<dbReference type="PROSITE" id="PS50975">
    <property type="entry name" value="ATP_GRASP"/>
    <property type="match status" value="1"/>
</dbReference>
<dbReference type="GO" id="GO:0005524">
    <property type="term" value="F:ATP binding"/>
    <property type="evidence" value="ECO:0007669"/>
    <property type="project" value="UniProtKB-UniRule"/>
</dbReference>
<keyword evidence="1" id="KW-0067">ATP-binding</keyword>
<evidence type="ECO:0000259" key="2">
    <source>
        <dbReference type="PROSITE" id="PS50975"/>
    </source>
</evidence>